<dbReference type="FunCoup" id="G8XZ80">
    <property type="interactions" value="1188"/>
</dbReference>
<dbReference type="Proteomes" id="UP000005222">
    <property type="component" value="Chromosome N"/>
</dbReference>
<dbReference type="GO" id="GO:0033116">
    <property type="term" value="C:endoplasmic reticulum-Golgi intermediate compartment membrane"/>
    <property type="evidence" value="ECO:0007669"/>
    <property type="project" value="UniProtKB-SubCell"/>
</dbReference>
<keyword evidence="4 6" id="KW-1133">Transmembrane helix</keyword>
<dbReference type="InterPro" id="IPR039542">
    <property type="entry name" value="Erv_N"/>
</dbReference>
<dbReference type="InterPro" id="IPR012936">
    <property type="entry name" value="Erv_C"/>
</dbReference>
<accession>G8XZ80</accession>
<evidence type="ECO:0000256" key="1">
    <source>
        <dbReference type="ARBA" id="ARBA00004141"/>
    </source>
</evidence>
<dbReference type="AlphaFoldDB" id="G8XZ80"/>
<dbReference type="Pfam" id="PF07970">
    <property type="entry name" value="COPIIcoated_ERV"/>
    <property type="match status" value="1"/>
</dbReference>
<dbReference type="PANTHER" id="PTHR10984">
    <property type="entry name" value="ENDOPLASMIC RETICULUM-GOLGI INTERMEDIATE COMPARTMENT PROTEIN"/>
    <property type="match status" value="1"/>
</dbReference>
<protein>
    <recommendedName>
        <fullName evidence="6">Endoplasmic reticulum-Golgi intermediate compartment protein</fullName>
    </recommendedName>
</protein>
<gene>
    <name evidence="9" type="primary">Piso0_005514</name>
    <name evidence="9" type="ORF">GNLVRS01_PISO0N16755g</name>
</gene>
<proteinExistence type="inferred from homology"/>
<evidence type="ECO:0000256" key="3">
    <source>
        <dbReference type="ARBA" id="ARBA00022692"/>
    </source>
</evidence>
<dbReference type="GO" id="GO:0005789">
    <property type="term" value="C:endoplasmic reticulum membrane"/>
    <property type="evidence" value="ECO:0007669"/>
    <property type="project" value="UniProtKB-SubCell"/>
</dbReference>
<keyword evidence="3 6" id="KW-0812">Transmembrane</keyword>
<keyword evidence="10" id="KW-1185">Reference proteome</keyword>
<dbReference type="GO" id="GO:0006888">
    <property type="term" value="P:endoplasmic reticulum to Golgi vesicle-mediated transport"/>
    <property type="evidence" value="ECO:0007669"/>
    <property type="project" value="UniProtKB-UniRule"/>
</dbReference>
<organism evidence="9 10">
    <name type="scientific">Pichia sorbitophila (strain ATCC MYA-4447 / BCRC 22081 / CBS 7064 / NBRC 10061 / NRRL Y-12695)</name>
    <name type="common">Hybrid yeast</name>
    <dbReference type="NCBI Taxonomy" id="559304"/>
    <lineage>
        <taxon>Eukaryota</taxon>
        <taxon>Fungi</taxon>
        <taxon>Dikarya</taxon>
        <taxon>Ascomycota</taxon>
        <taxon>Saccharomycotina</taxon>
        <taxon>Pichiomycetes</taxon>
        <taxon>Debaryomycetaceae</taxon>
        <taxon>Millerozyma</taxon>
    </lineage>
</organism>
<keyword evidence="6" id="KW-0813">Transport</keyword>
<evidence type="ECO:0000259" key="8">
    <source>
        <dbReference type="Pfam" id="PF13850"/>
    </source>
</evidence>
<dbReference type="HOGENOM" id="CLU_034705_1_0_1"/>
<dbReference type="PANTHER" id="PTHR10984:SF25">
    <property type="entry name" value="ENDOPLASMIC RETICULUM-GOLGI INTERMEDIATE COMPARTMENT PROTEIN 3"/>
    <property type="match status" value="1"/>
</dbReference>
<evidence type="ECO:0000256" key="2">
    <source>
        <dbReference type="ARBA" id="ARBA00005648"/>
    </source>
</evidence>
<evidence type="ECO:0000313" key="9">
    <source>
        <dbReference type="EMBL" id="CCE86989.1"/>
    </source>
</evidence>
<keyword evidence="6" id="KW-0256">Endoplasmic reticulum</keyword>
<name>G8XZ80_PICSO</name>
<evidence type="ECO:0000259" key="7">
    <source>
        <dbReference type="Pfam" id="PF07970"/>
    </source>
</evidence>
<evidence type="ECO:0000256" key="5">
    <source>
        <dbReference type="ARBA" id="ARBA00023136"/>
    </source>
</evidence>
<dbReference type="eggNOG" id="KOG2667">
    <property type="taxonomic scope" value="Eukaryota"/>
</dbReference>
<evidence type="ECO:0000256" key="6">
    <source>
        <dbReference type="RuleBase" id="RU369013"/>
    </source>
</evidence>
<dbReference type="EMBL" id="FO082046">
    <property type="protein sequence ID" value="CCE86989.1"/>
    <property type="molecule type" value="Genomic_DNA"/>
</dbReference>
<dbReference type="GO" id="GO:0000139">
    <property type="term" value="C:Golgi membrane"/>
    <property type="evidence" value="ECO:0007669"/>
    <property type="project" value="UniProtKB-SubCell"/>
</dbReference>
<dbReference type="GO" id="GO:0030134">
    <property type="term" value="C:COPII-coated ER to Golgi transport vesicle"/>
    <property type="evidence" value="ECO:0007669"/>
    <property type="project" value="TreeGrafter"/>
</dbReference>
<feature type="domain" description="Endoplasmic reticulum vesicle transporter C-terminal" evidence="7">
    <location>
        <begin position="149"/>
        <end position="389"/>
    </location>
</feature>
<dbReference type="STRING" id="559304.G8XZ80"/>
<sequence length="405" mass="45256">MAGSKPKLLSLDAFAKTVEDAKVKTASGGIITLVCVLVVLLLIRNEYSEYTSVVNRPELVVDRDVNRKLDINIDITFPNLPCDLVTLDILDVSGDTQADVLKSGFEKYRLIPSSNEEVLDNAPVLRNDLSLEDIARNPNKEGGGFCGSCYGALPQGDNEYCCNDCETVRLAYAERMWAFYDGANIEQCENEGYVTRLNQRIEQKEGCRIKGTAQINRVSGNMHFAPGYAKTSPGRHIHDLSLYEKHFDKFNFDHVINHLSFGLDPVKEDPNHQSTHPLDGYRLILNDKSRVISYYLKVVATRFEFLSGLAMETNQFSAIPHHRPYRGGKDEDHRHTMHAKGGIPGVFFHFDISPMKIINKEQYAKTWSGFVLGVVSSIAGVLTVGAVLDRSVWAAEKAIKSKKDI</sequence>
<keyword evidence="6" id="KW-0931">ER-Golgi transport</keyword>
<keyword evidence="5 6" id="KW-0472">Membrane</keyword>
<dbReference type="InterPro" id="IPR045888">
    <property type="entry name" value="Erv"/>
</dbReference>
<feature type="domain" description="Endoplasmic reticulum vesicle transporter N-terminal" evidence="8">
    <location>
        <begin position="9"/>
        <end position="97"/>
    </location>
</feature>
<dbReference type="GO" id="GO:0006890">
    <property type="term" value="P:retrograde vesicle-mediated transport, Golgi to endoplasmic reticulum"/>
    <property type="evidence" value="ECO:0007669"/>
    <property type="project" value="TreeGrafter"/>
</dbReference>
<evidence type="ECO:0000256" key="4">
    <source>
        <dbReference type="ARBA" id="ARBA00022989"/>
    </source>
</evidence>
<comment type="function">
    <text evidence="6">Plays a role in transport between endoplasmic reticulum and Golgi.</text>
</comment>
<dbReference type="InParanoid" id="G8XZ80"/>
<feature type="transmembrane region" description="Helical" evidence="6">
    <location>
        <begin position="26"/>
        <end position="43"/>
    </location>
</feature>
<feature type="transmembrane region" description="Helical" evidence="6">
    <location>
        <begin position="366"/>
        <end position="388"/>
    </location>
</feature>
<reference evidence="9 10" key="1">
    <citation type="journal article" date="2012" name="G3 (Bethesda)">
        <title>Pichia sorbitophila, an interspecies yeast hybrid reveals early steps of genome resolution following polyploidization.</title>
        <authorList>
            <person name="Leh Louis V."/>
            <person name="Despons L."/>
            <person name="Friedrich A."/>
            <person name="Martin T."/>
            <person name="Durrens P."/>
            <person name="Casaregola S."/>
            <person name="Neuveglise C."/>
            <person name="Fairhead C."/>
            <person name="Marck C."/>
            <person name="Cruz J.A."/>
            <person name="Straub M.L."/>
            <person name="Kugler V."/>
            <person name="Sacerdot C."/>
            <person name="Uzunov Z."/>
            <person name="Thierry A."/>
            <person name="Weiss S."/>
            <person name="Bleykasten C."/>
            <person name="De Montigny J."/>
            <person name="Jacques N."/>
            <person name="Jung P."/>
            <person name="Lemaire M."/>
            <person name="Mallet S."/>
            <person name="Morel G."/>
            <person name="Richard G.F."/>
            <person name="Sarkar A."/>
            <person name="Savel G."/>
            <person name="Schacherer J."/>
            <person name="Seret M.L."/>
            <person name="Talla E."/>
            <person name="Samson G."/>
            <person name="Jubin C."/>
            <person name="Poulain J."/>
            <person name="Vacherie B."/>
            <person name="Barbe V."/>
            <person name="Pelletier E."/>
            <person name="Sherman D.J."/>
            <person name="Westhof E."/>
            <person name="Weissenbach J."/>
            <person name="Baret P.V."/>
            <person name="Wincker P."/>
            <person name="Gaillardin C."/>
            <person name="Dujon B."/>
            <person name="Souciet J.L."/>
        </authorList>
    </citation>
    <scope>NUCLEOTIDE SEQUENCE [LARGE SCALE GENOMIC DNA]</scope>
    <source>
        <strain evidence="10">ATCC MYA-4447 / BCRC 22081 / CBS 7064 / NBRC 10061 / NRRL Y-12695</strain>
    </source>
</reference>
<dbReference type="Pfam" id="PF13850">
    <property type="entry name" value="ERGIC_N"/>
    <property type="match status" value="1"/>
</dbReference>
<dbReference type="OrthoDB" id="270930at2759"/>
<keyword evidence="6" id="KW-0333">Golgi apparatus</keyword>
<dbReference type="OMA" id="GPTHGMY"/>
<comment type="subcellular location">
    <subcellularLocation>
        <location evidence="6">Endoplasmic reticulum membrane</location>
        <topology evidence="6">Multi-pass membrane protein</topology>
    </subcellularLocation>
    <subcellularLocation>
        <location evidence="6">Endoplasmic reticulum-Golgi intermediate compartment membrane</location>
        <topology evidence="6">Multi-pass membrane protein</topology>
    </subcellularLocation>
    <subcellularLocation>
        <location evidence="6">Golgi apparatus membrane</location>
        <topology evidence="6">Multi-pass membrane protein</topology>
    </subcellularLocation>
    <subcellularLocation>
        <location evidence="1">Membrane</location>
        <topology evidence="1">Multi-pass membrane protein</topology>
    </subcellularLocation>
</comment>
<evidence type="ECO:0000313" key="10">
    <source>
        <dbReference type="Proteomes" id="UP000005222"/>
    </source>
</evidence>
<comment type="similarity">
    <text evidence="2 6">Belongs to the ERGIC family.</text>
</comment>